<dbReference type="InterPro" id="IPR001128">
    <property type="entry name" value="Cyt_P450"/>
</dbReference>
<dbReference type="PRINTS" id="PR00385">
    <property type="entry name" value="P450"/>
</dbReference>
<dbReference type="GO" id="GO:0004497">
    <property type="term" value="F:monooxygenase activity"/>
    <property type="evidence" value="ECO:0007669"/>
    <property type="project" value="UniProtKB-KW"/>
</dbReference>
<protein>
    <submittedName>
        <fullName evidence="4">Cytochrome P450</fullName>
    </submittedName>
</protein>
<name>A0A1G6SLU5_9ACTN</name>
<comment type="cofactor">
    <cofactor evidence="1">
        <name>heme</name>
        <dbReference type="ChEBI" id="CHEBI:30413"/>
    </cofactor>
</comment>
<dbReference type="AlphaFoldDB" id="A0A1G6SLU5"/>
<dbReference type="PANTHER" id="PTHR24305:SF166">
    <property type="entry name" value="CYTOCHROME P450 12A4, MITOCHONDRIAL-RELATED"/>
    <property type="match status" value="1"/>
</dbReference>
<dbReference type="Gene3D" id="1.10.630.10">
    <property type="entry name" value="Cytochrome P450"/>
    <property type="match status" value="1"/>
</dbReference>
<keyword evidence="5" id="KW-1185">Reference proteome</keyword>
<dbReference type="InterPro" id="IPR017972">
    <property type="entry name" value="Cyt_P450_CS"/>
</dbReference>
<evidence type="ECO:0000313" key="5">
    <source>
        <dbReference type="Proteomes" id="UP000199034"/>
    </source>
</evidence>
<gene>
    <name evidence="4" type="ORF">SAMN05421872_106194</name>
</gene>
<keyword evidence="3" id="KW-0503">Monooxygenase</keyword>
<reference evidence="4 5" key="1">
    <citation type="submission" date="2016-10" db="EMBL/GenBank/DDBJ databases">
        <authorList>
            <person name="de Groot N.N."/>
        </authorList>
    </citation>
    <scope>NUCLEOTIDE SEQUENCE [LARGE SCALE GENOMIC DNA]</scope>
    <source>
        <strain evidence="4 5">CGMCC 4.6858</strain>
    </source>
</reference>
<accession>A0A1G6SLU5</accession>
<dbReference type="GO" id="GO:0020037">
    <property type="term" value="F:heme binding"/>
    <property type="evidence" value="ECO:0007669"/>
    <property type="project" value="InterPro"/>
</dbReference>
<organism evidence="4 5">
    <name type="scientific">Nocardioides lianchengensis</name>
    <dbReference type="NCBI Taxonomy" id="1045774"/>
    <lineage>
        <taxon>Bacteria</taxon>
        <taxon>Bacillati</taxon>
        <taxon>Actinomycetota</taxon>
        <taxon>Actinomycetes</taxon>
        <taxon>Propionibacteriales</taxon>
        <taxon>Nocardioidaceae</taxon>
        <taxon>Nocardioides</taxon>
    </lineage>
</organism>
<comment type="similarity">
    <text evidence="2 3">Belongs to the cytochrome P450 family.</text>
</comment>
<proteinExistence type="inferred from homology"/>
<keyword evidence="3" id="KW-0408">Iron</keyword>
<dbReference type="CDD" id="cd00302">
    <property type="entry name" value="cytochrome_P450"/>
    <property type="match status" value="1"/>
</dbReference>
<dbReference type="Pfam" id="PF00067">
    <property type="entry name" value="p450"/>
    <property type="match status" value="1"/>
</dbReference>
<keyword evidence="3" id="KW-0479">Metal-binding</keyword>
<dbReference type="RefSeq" id="WP_170867038.1">
    <property type="nucleotide sequence ID" value="NZ_FMZM01000006.1"/>
</dbReference>
<dbReference type="GO" id="GO:0005506">
    <property type="term" value="F:iron ion binding"/>
    <property type="evidence" value="ECO:0007669"/>
    <property type="project" value="InterPro"/>
</dbReference>
<dbReference type="InterPro" id="IPR050121">
    <property type="entry name" value="Cytochrome_P450_monoxygenase"/>
</dbReference>
<dbReference type="SUPFAM" id="SSF48264">
    <property type="entry name" value="Cytochrome P450"/>
    <property type="match status" value="1"/>
</dbReference>
<sequence length="348" mass="36908">MRLAPGGPVLVPSFDGARTVLTDPDRFVLPFDVSRRAVRRHGRSVPKDTTPLPADAVALGREVFARELARAAAGLGPESTEVDTLVLLREPVGRSTTAALLPDLDPVRRDGIADLVVAWVDALGPVISAQRPPGRWSRVRRTEQRSWRALLAGLRAAGVPGPAAVATALAAGVQVPIAAGSWCLTLLAADPDLQDRLRAEPGLVLPFVWEVLRLYPPTWLLARITASEVEVDGTRLPPYTPVVVSPVALGRLPRLVPGPDRGRSSLDRLDPDRWTGSDVRPGAWLAFGAGPHACPGRSLGLAQLTLLTSWATTTDLEATAPLQVDTDRGLSPRPSAVVVSAHAHPPGS</sequence>
<dbReference type="Proteomes" id="UP000199034">
    <property type="component" value="Unassembled WGS sequence"/>
</dbReference>
<keyword evidence="3" id="KW-0349">Heme</keyword>
<dbReference type="GO" id="GO:0016705">
    <property type="term" value="F:oxidoreductase activity, acting on paired donors, with incorporation or reduction of molecular oxygen"/>
    <property type="evidence" value="ECO:0007669"/>
    <property type="project" value="InterPro"/>
</dbReference>
<dbReference type="InterPro" id="IPR036396">
    <property type="entry name" value="Cyt_P450_sf"/>
</dbReference>
<dbReference type="PROSITE" id="PS00086">
    <property type="entry name" value="CYTOCHROME_P450"/>
    <property type="match status" value="1"/>
</dbReference>
<dbReference type="PANTHER" id="PTHR24305">
    <property type="entry name" value="CYTOCHROME P450"/>
    <property type="match status" value="1"/>
</dbReference>
<evidence type="ECO:0000256" key="2">
    <source>
        <dbReference type="ARBA" id="ARBA00010617"/>
    </source>
</evidence>
<evidence type="ECO:0000256" key="3">
    <source>
        <dbReference type="RuleBase" id="RU000461"/>
    </source>
</evidence>
<evidence type="ECO:0000313" key="4">
    <source>
        <dbReference type="EMBL" id="SDD17611.1"/>
    </source>
</evidence>
<evidence type="ECO:0000256" key="1">
    <source>
        <dbReference type="ARBA" id="ARBA00001971"/>
    </source>
</evidence>
<keyword evidence="3" id="KW-0560">Oxidoreductase</keyword>
<dbReference type="STRING" id="1045774.SAMN05421872_106194"/>
<dbReference type="EMBL" id="FMZM01000006">
    <property type="protein sequence ID" value="SDD17611.1"/>
    <property type="molecule type" value="Genomic_DNA"/>
</dbReference>